<evidence type="ECO:0008006" key="2">
    <source>
        <dbReference type="Google" id="ProtNLM"/>
    </source>
</evidence>
<sequence>MKILFYTDSRGEHAVNFKGPIFPKKFKNKYSNKHDIDLLLCPFKWTTLIDFIYLCKKNIIDIQSYDLVILYAGIVDFSPRPISGFNKAYNGSDESVINMKRLQYASNNKINNNKKKIFESLVDSEILQKHLNSIDTTIYENEYTRSLINNEIMEKTIIPFLQMIDKKMIYINCNKIHPTWEGNYLEINPNGRPKNINNITNYNDILNYKISNIIDLSIWDNDLIIKNTIDNMHLTFEGSEYIYNKLIEIIEKRNFVL</sequence>
<dbReference type="EMBL" id="MN738851">
    <property type="protein sequence ID" value="QHT28001.1"/>
    <property type="molecule type" value="Genomic_DNA"/>
</dbReference>
<protein>
    <recommendedName>
        <fullName evidence="2">SGNH hydrolase-type esterase domain-containing protein</fullName>
    </recommendedName>
</protein>
<accession>A0A6C0EHB8</accession>
<name>A0A6C0EHB8_9ZZZZ</name>
<proteinExistence type="predicted"/>
<reference evidence="1" key="1">
    <citation type="journal article" date="2020" name="Nature">
        <title>Giant virus diversity and host interactions through global metagenomics.</title>
        <authorList>
            <person name="Schulz F."/>
            <person name="Roux S."/>
            <person name="Paez-Espino D."/>
            <person name="Jungbluth S."/>
            <person name="Walsh D.A."/>
            <person name="Denef V.J."/>
            <person name="McMahon K.D."/>
            <person name="Konstantinidis K.T."/>
            <person name="Eloe-Fadrosh E.A."/>
            <person name="Kyrpides N.C."/>
            <person name="Woyke T."/>
        </authorList>
    </citation>
    <scope>NUCLEOTIDE SEQUENCE</scope>
    <source>
        <strain evidence="1">GVMAG-M-3300001348-25</strain>
    </source>
</reference>
<evidence type="ECO:0000313" key="1">
    <source>
        <dbReference type="EMBL" id="QHT28001.1"/>
    </source>
</evidence>
<organism evidence="1">
    <name type="scientific">viral metagenome</name>
    <dbReference type="NCBI Taxonomy" id="1070528"/>
    <lineage>
        <taxon>unclassified sequences</taxon>
        <taxon>metagenomes</taxon>
        <taxon>organismal metagenomes</taxon>
    </lineage>
</organism>
<dbReference type="AlphaFoldDB" id="A0A6C0EHB8"/>